<proteinExistence type="evidence at transcript level"/>
<sequence>MSRVIGGSALSFMKSHILSKSVNKIDIFLNTIRCFSVTKTRNMKLVQFSYKDSPKNIRVGYLEGDDIVDINKADSSLPTTLLQILRNGDLEKVKKLKSTKPATIPLSSVTLTAPIHGVDKILCIGLNYKDHCQEQNLTPPPVPMVFSKFSSTIIGPDQPVRIRTDVTKSCRVNHQRESQESDVTPTCANWGQLNLSAPKVDWEVELCVVVGREASCVREEDALQHVAGYTVAQDISARDWQKEKNMGQFLLGKSMDTFCPLGPCVLTSDEVGAAVELRVSCSLNGVLKQSSSTAQLVHSIPSLLHRISSVMTLVPGDLILTGTPGGVGMYRQPPEYLQPGDVLTSEIEKIGAFDVRIEKF</sequence>
<keyword evidence="2" id="KW-0479">Metal-binding</keyword>
<dbReference type="AlphaFoldDB" id="Q2F600"/>
<evidence type="ECO:0000256" key="1">
    <source>
        <dbReference type="ARBA" id="ARBA00010211"/>
    </source>
</evidence>
<dbReference type="GO" id="GO:0016787">
    <property type="term" value="F:hydrolase activity"/>
    <property type="evidence" value="ECO:0007669"/>
    <property type="project" value="UniProtKB-KW"/>
</dbReference>
<dbReference type="EMBL" id="DQ311272">
    <property type="protein sequence ID" value="ABD36217.1"/>
    <property type="molecule type" value="mRNA"/>
</dbReference>
<dbReference type="InterPro" id="IPR051121">
    <property type="entry name" value="FAH"/>
</dbReference>
<organism evidence="4">
    <name type="scientific">Bombyx mori</name>
    <name type="common">Silk moth</name>
    <dbReference type="NCBI Taxonomy" id="7091"/>
    <lineage>
        <taxon>Eukaryota</taxon>
        <taxon>Metazoa</taxon>
        <taxon>Ecdysozoa</taxon>
        <taxon>Arthropoda</taxon>
        <taxon>Hexapoda</taxon>
        <taxon>Insecta</taxon>
        <taxon>Pterygota</taxon>
        <taxon>Neoptera</taxon>
        <taxon>Endopterygota</taxon>
        <taxon>Lepidoptera</taxon>
        <taxon>Glossata</taxon>
        <taxon>Ditrysia</taxon>
        <taxon>Bombycoidea</taxon>
        <taxon>Bombycidae</taxon>
        <taxon>Bombycinae</taxon>
        <taxon>Bombyx</taxon>
    </lineage>
</organism>
<dbReference type="Pfam" id="PF01557">
    <property type="entry name" value="FAA_hydrolase"/>
    <property type="match status" value="1"/>
</dbReference>
<dbReference type="GO" id="GO:0046872">
    <property type="term" value="F:metal ion binding"/>
    <property type="evidence" value="ECO:0007669"/>
    <property type="project" value="UniProtKB-KW"/>
</dbReference>
<dbReference type="GO" id="GO:0044281">
    <property type="term" value="P:small molecule metabolic process"/>
    <property type="evidence" value="ECO:0007669"/>
    <property type="project" value="UniProtKB-ARBA"/>
</dbReference>
<dbReference type="InterPro" id="IPR036663">
    <property type="entry name" value="Fumarylacetoacetase_C_sf"/>
</dbReference>
<dbReference type="InterPro" id="IPR011234">
    <property type="entry name" value="Fumarylacetoacetase-like_C"/>
</dbReference>
<name>Q2F600_BOMMO</name>
<dbReference type="PANTHER" id="PTHR42796:SF4">
    <property type="entry name" value="FUMARYLACETOACETATE HYDROLASE DOMAIN-CONTAINING PROTEIN 2A"/>
    <property type="match status" value="1"/>
</dbReference>
<dbReference type="PANTHER" id="PTHR42796">
    <property type="entry name" value="FUMARYLACETOACETATE HYDROLASE DOMAIN-CONTAINING PROTEIN 2A-RELATED"/>
    <property type="match status" value="1"/>
</dbReference>
<reference evidence="4" key="1">
    <citation type="submission" date="2005-11" db="EMBL/GenBank/DDBJ databases">
        <title>Blast silkworm EST database for functional genes.</title>
        <authorList>
            <person name="Niu B.L."/>
            <person name="Meng Z.Q."/>
            <person name="Weng H.B."/>
            <person name="Shen W.F."/>
            <person name="He L.H."/>
            <person name="Zheng K.F."/>
            <person name="Ye S.T."/>
            <person name="Lin T.B."/>
            <person name="Chen J.E."/>
        </authorList>
    </citation>
    <scope>NUCLEOTIDE SEQUENCE</scope>
</reference>
<evidence type="ECO:0000313" key="4">
    <source>
        <dbReference type="EMBL" id="ABD36217.1"/>
    </source>
</evidence>
<dbReference type="SUPFAM" id="SSF56529">
    <property type="entry name" value="FAH"/>
    <property type="match status" value="1"/>
</dbReference>
<evidence type="ECO:0000256" key="2">
    <source>
        <dbReference type="ARBA" id="ARBA00022723"/>
    </source>
</evidence>
<evidence type="ECO:0000259" key="3">
    <source>
        <dbReference type="Pfam" id="PF01557"/>
    </source>
</evidence>
<keyword evidence="4" id="KW-0378">Hydrolase</keyword>
<comment type="similarity">
    <text evidence="1">Belongs to the FAH family.</text>
</comment>
<feature type="domain" description="Fumarylacetoacetase-like C-terminal" evidence="3">
    <location>
        <begin position="120"/>
        <end position="357"/>
    </location>
</feature>
<protein>
    <submittedName>
        <fullName evidence="4">Fumarylacetoacetate hydrolase isoform B</fullName>
    </submittedName>
</protein>
<dbReference type="Gene3D" id="3.90.850.10">
    <property type="entry name" value="Fumarylacetoacetase-like, C-terminal domain"/>
    <property type="match status" value="1"/>
</dbReference>
<accession>Q2F600</accession>